<dbReference type="InterPro" id="IPR048279">
    <property type="entry name" value="MdtK-like"/>
</dbReference>
<evidence type="ECO:0000256" key="3">
    <source>
        <dbReference type="ARBA" id="ARBA00022475"/>
    </source>
</evidence>
<evidence type="ECO:0000313" key="8">
    <source>
        <dbReference type="EMBL" id="MBE5920859.1"/>
    </source>
</evidence>
<evidence type="ECO:0000256" key="7">
    <source>
        <dbReference type="SAM" id="Phobius"/>
    </source>
</evidence>
<protein>
    <submittedName>
        <fullName evidence="8">MATE family efflux transporter</fullName>
    </submittedName>
</protein>
<evidence type="ECO:0000313" key="9">
    <source>
        <dbReference type="Proteomes" id="UP000766246"/>
    </source>
</evidence>
<evidence type="ECO:0000256" key="5">
    <source>
        <dbReference type="ARBA" id="ARBA00022989"/>
    </source>
</evidence>
<evidence type="ECO:0000256" key="2">
    <source>
        <dbReference type="ARBA" id="ARBA00022448"/>
    </source>
</evidence>
<comment type="subcellular location">
    <subcellularLocation>
        <location evidence="1">Cell membrane</location>
        <topology evidence="1">Multi-pass membrane protein</topology>
    </subcellularLocation>
</comment>
<dbReference type="GO" id="GO:0015297">
    <property type="term" value="F:antiporter activity"/>
    <property type="evidence" value="ECO:0007669"/>
    <property type="project" value="InterPro"/>
</dbReference>
<dbReference type="CDD" id="cd13138">
    <property type="entry name" value="MATE_yoeA_like"/>
    <property type="match status" value="1"/>
</dbReference>
<feature type="transmembrane region" description="Helical" evidence="7">
    <location>
        <begin position="425"/>
        <end position="447"/>
    </location>
</feature>
<keyword evidence="3" id="KW-1003">Cell membrane</keyword>
<reference evidence="8" key="1">
    <citation type="submission" date="2019-04" db="EMBL/GenBank/DDBJ databases">
        <title>Evolution of Biomass-Degrading Anaerobic Consortia Revealed by Metagenomics.</title>
        <authorList>
            <person name="Peng X."/>
        </authorList>
    </citation>
    <scope>NUCLEOTIDE SEQUENCE</scope>
    <source>
        <strain evidence="8">SIG311</strain>
    </source>
</reference>
<dbReference type="NCBIfam" id="TIGR00797">
    <property type="entry name" value="matE"/>
    <property type="match status" value="1"/>
</dbReference>
<keyword evidence="6 7" id="KW-0472">Membrane</keyword>
<accession>A0A927U9K3</accession>
<dbReference type="AlphaFoldDB" id="A0A927U9K3"/>
<evidence type="ECO:0000256" key="6">
    <source>
        <dbReference type="ARBA" id="ARBA00023136"/>
    </source>
</evidence>
<gene>
    <name evidence="8" type="ORF">E7272_13600</name>
</gene>
<comment type="caution">
    <text evidence="8">The sequence shown here is derived from an EMBL/GenBank/DDBJ whole genome shotgun (WGS) entry which is preliminary data.</text>
</comment>
<dbReference type="PANTHER" id="PTHR43549">
    <property type="entry name" value="MULTIDRUG RESISTANCE PROTEIN YPNP-RELATED"/>
    <property type="match status" value="1"/>
</dbReference>
<dbReference type="EMBL" id="SVER01000057">
    <property type="protein sequence ID" value="MBE5920859.1"/>
    <property type="molecule type" value="Genomic_DNA"/>
</dbReference>
<keyword evidence="2" id="KW-0813">Transport</keyword>
<dbReference type="PANTHER" id="PTHR43549:SF3">
    <property type="entry name" value="MULTIDRUG RESISTANCE PROTEIN YPNP-RELATED"/>
    <property type="match status" value="1"/>
</dbReference>
<feature type="transmembrane region" description="Helical" evidence="7">
    <location>
        <begin position="63"/>
        <end position="89"/>
    </location>
</feature>
<dbReference type="InterPro" id="IPR052031">
    <property type="entry name" value="Membrane_Transporter-Flippase"/>
</dbReference>
<name>A0A927U9K3_9FIRM</name>
<dbReference type="PIRSF" id="PIRSF006603">
    <property type="entry name" value="DinF"/>
    <property type="match status" value="1"/>
</dbReference>
<sequence length="460" mass="49594">MSVKTSVKGGQRDFTTGSPLKLILAFYWPLLLTSMLQQVYNFVDTLIVGKGLGDNALAAVGNMGSIFFLIVGFSFGLANGFAVLVAQSYGAKDIEQLRHRLAATIVLGAILAISLSVMSVVFLPALLNFMQTDPLIIGDSLKYGYILFGGLSIGICYNIAGSILRAFGDSQTPLRAIIVSSIVNLSLDSLLILVLKTGVEGAAIATLVAQVISVLICINRLKEIPEIKMQREHFRNSIKVYLELLKNGLPMAFMNSITAVGCMVVQGFVNSYGVVYTAAYAACGKYNNLFMNPAATAGSAMTSYTSQNYGAGEYGRIKEGLKVCMGISVVSYILLGSLMVFFPAQLGGFLLSGKDQIDLVCQYLPRCGVMIIAVDVLFVVRATVQGMGKPMLPMISGILEMVLRTFTVSFFIGRIGFPATAYAEISAWVGALIVNVVALYLALYPLLRTKRQYKLKRALN</sequence>
<dbReference type="Pfam" id="PF01554">
    <property type="entry name" value="MatE"/>
    <property type="match status" value="2"/>
</dbReference>
<feature type="transmembrane region" description="Helical" evidence="7">
    <location>
        <begin position="323"/>
        <end position="343"/>
    </location>
</feature>
<dbReference type="InterPro" id="IPR002528">
    <property type="entry name" value="MATE_fam"/>
</dbReference>
<feature type="transmembrane region" description="Helical" evidence="7">
    <location>
        <begin position="101"/>
        <end position="123"/>
    </location>
</feature>
<proteinExistence type="predicted"/>
<feature type="transmembrane region" description="Helical" evidence="7">
    <location>
        <begin position="201"/>
        <end position="221"/>
    </location>
</feature>
<feature type="transmembrane region" description="Helical" evidence="7">
    <location>
        <begin position="20"/>
        <end position="43"/>
    </location>
</feature>
<evidence type="ECO:0000256" key="4">
    <source>
        <dbReference type="ARBA" id="ARBA00022692"/>
    </source>
</evidence>
<keyword evidence="4 7" id="KW-0812">Transmembrane</keyword>
<feature type="transmembrane region" description="Helical" evidence="7">
    <location>
        <begin position="176"/>
        <end position="195"/>
    </location>
</feature>
<feature type="transmembrane region" description="Helical" evidence="7">
    <location>
        <begin position="143"/>
        <end position="164"/>
    </location>
</feature>
<organism evidence="8 9">
    <name type="scientific">Pseudobutyrivibrio ruminis</name>
    <dbReference type="NCBI Taxonomy" id="46206"/>
    <lineage>
        <taxon>Bacteria</taxon>
        <taxon>Bacillati</taxon>
        <taxon>Bacillota</taxon>
        <taxon>Clostridia</taxon>
        <taxon>Lachnospirales</taxon>
        <taxon>Lachnospiraceae</taxon>
        <taxon>Pseudobutyrivibrio</taxon>
    </lineage>
</organism>
<dbReference type="GO" id="GO:0042910">
    <property type="term" value="F:xenobiotic transmembrane transporter activity"/>
    <property type="evidence" value="ECO:0007669"/>
    <property type="project" value="InterPro"/>
</dbReference>
<evidence type="ECO:0000256" key="1">
    <source>
        <dbReference type="ARBA" id="ARBA00004651"/>
    </source>
</evidence>
<feature type="transmembrane region" description="Helical" evidence="7">
    <location>
        <begin position="363"/>
        <end position="380"/>
    </location>
</feature>
<dbReference type="GO" id="GO:0005886">
    <property type="term" value="C:plasma membrane"/>
    <property type="evidence" value="ECO:0007669"/>
    <property type="project" value="UniProtKB-SubCell"/>
</dbReference>
<keyword evidence="5 7" id="KW-1133">Transmembrane helix</keyword>
<dbReference type="Proteomes" id="UP000766246">
    <property type="component" value="Unassembled WGS sequence"/>
</dbReference>